<organism evidence="8 9">
    <name type="scientific">Canna indica</name>
    <name type="common">Indian-shot</name>
    <dbReference type="NCBI Taxonomy" id="4628"/>
    <lineage>
        <taxon>Eukaryota</taxon>
        <taxon>Viridiplantae</taxon>
        <taxon>Streptophyta</taxon>
        <taxon>Embryophyta</taxon>
        <taxon>Tracheophyta</taxon>
        <taxon>Spermatophyta</taxon>
        <taxon>Magnoliopsida</taxon>
        <taxon>Liliopsida</taxon>
        <taxon>Zingiberales</taxon>
        <taxon>Cannaceae</taxon>
        <taxon>Canna</taxon>
    </lineage>
</organism>
<dbReference type="InterPro" id="IPR010658">
    <property type="entry name" value="Nodulin-like"/>
</dbReference>
<dbReference type="PROSITE" id="PS50850">
    <property type="entry name" value="MFS"/>
    <property type="match status" value="1"/>
</dbReference>
<evidence type="ECO:0000256" key="4">
    <source>
        <dbReference type="ARBA" id="ARBA00023136"/>
    </source>
</evidence>
<evidence type="ECO:0000313" key="9">
    <source>
        <dbReference type="Proteomes" id="UP001327560"/>
    </source>
</evidence>
<gene>
    <name evidence="8" type="ORF">Cni_G00007</name>
</gene>
<dbReference type="Pfam" id="PF23262">
    <property type="entry name" value="NFD4_C"/>
    <property type="match status" value="1"/>
</dbReference>
<sequence>MLSWLVFQETVRSFGVPRIGTAKSRSIGKHPPLGNEEEYSGGKSRGRQVMAGDQSRKWMVVAAAVWIQAFTGTNFDFSAYSSDLKAAMGISQVQLNYLATASDLGKALGWSSGLALLYFPLPAVLFLAASIGLAAYGAQWLLITNRISLSYFPVFLLCLLAGCSICWFNTVCFVLCIRNFPVNRSLALSLTISFNGLSASLYTLAANAVGGSSSTYLLLNGVLPFLASTAALLPILLQSSTNLFLSARFDADHNDSCVFLLLNILAFIIGLYLLFLNSISSIPSNARMLLGGAILLLLLPLCVPGVLCARDWARRTIYSSSLFKLIGVEDLDLQKQLVQSSEDSSTHITIGDPDINSDDDYNDGTNGEVAGQSSSYSWFSWWCMYCDGITKDRLRALGEEHTATRLVCRIDFWLYYAAYFCGATVGLVYSNNLGQIAQSLGRQSQTTTLITVYSSCSFFGRLISATPDFLRGKFNFARTGWLAIAVVPMPLAFFLLAEAVDMHALLAGTALIGLSSGFFFSAAVCVSSELFGTNSLGVNHNILITNIPLGSLLYGLLAALIYDANGKSMGPMIILRDGMVVCMGRKCYAKTFFWWACITLIGLASSLALYLRTKLIYVRVAPPQQPREQIFQSNRG</sequence>
<feature type="domain" description="Major facilitator superfamily (MFS) profile" evidence="7">
    <location>
        <begin position="410"/>
        <end position="636"/>
    </location>
</feature>
<dbReference type="PANTHER" id="PTHR21576:SF7">
    <property type="entry name" value="MAJOR FACILITATOR SUPERFAMILY PROTEIN"/>
    <property type="match status" value="1"/>
</dbReference>
<accession>A0AAQ3JLV1</accession>
<dbReference type="AlphaFoldDB" id="A0AAQ3JLV1"/>
<keyword evidence="9" id="KW-1185">Reference proteome</keyword>
<evidence type="ECO:0000256" key="2">
    <source>
        <dbReference type="ARBA" id="ARBA00022692"/>
    </source>
</evidence>
<evidence type="ECO:0000256" key="1">
    <source>
        <dbReference type="ARBA" id="ARBA00004141"/>
    </source>
</evidence>
<feature type="transmembrane region" description="Helical" evidence="6">
    <location>
        <begin position="482"/>
        <end position="500"/>
    </location>
</feature>
<dbReference type="InterPro" id="IPR056555">
    <property type="entry name" value="NFD4_C"/>
</dbReference>
<keyword evidence="3 6" id="KW-1133">Transmembrane helix</keyword>
<comment type="subcellular location">
    <subcellularLocation>
        <location evidence="1">Membrane</location>
        <topology evidence="1">Multi-pass membrane protein</topology>
    </subcellularLocation>
</comment>
<feature type="region of interest" description="Disordered" evidence="5">
    <location>
        <begin position="22"/>
        <end position="47"/>
    </location>
</feature>
<dbReference type="InterPro" id="IPR036259">
    <property type="entry name" value="MFS_trans_sf"/>
</dbReference>
<feature type="transmembrane region" description="Helical" evidence="6">
    <location>
        <begin position="288"/>
        <end position="309"/>
    </location>
</feature>
<keyword evidence="2 6" id="KW-0812">Transmembrane</keyword>
<dbReference type="PANTHER" id="PTHR21576">
    <property type="entry name" value="UNCHARACTERIZED NODULIN-LIKE PROTEIN"/>
    <property type="match status" value="1"/>
</dbReference>
<dbReference type="InterPro" id="IPR020846">
    <property type="entry name" value="MFS_dom"/>
</dbReference>
<proteinExistence type="predicted"/>
<evidence type="ECO:0000259" key="7">
    <source>
        <dbReference type="PROSITE" id="PS50850"/>
    </source>
</evidence>
<feature type="transmembrane region" description="Helical" evidence="6">
    <location>
        <begin position="412"/>
        <end position="430"/>
    </location>
</feature>
<evidence type="ECO:0000256" key="6">
    <source>
        <dbReference type="SAM" id="Phobius"/>
    </source>
</evidence>
<keyword evidence="4 6" id="KW-0472">Membrane</keyword>
<feature type="transmembrane region" description="Helical" evidence="6">
    <location>
        <begin position="506"/>
        <end position="531"/>
    </location>
</feature>
<feature type="transmembrane region" description="Helical" evidence="6">
    <location>
        <begin position="150"/>
        <end position="174"/>
    </location>
</feature>
<reference evidence="8 9" key="1">
    <citation type="submission" date="2023-10" db="EMBL/GenBank/DDBJ databases">
        <title>Chromosome-scale genome assembly provides insights into flower coloration mechanisms of Canna indica.</title>
        <authorList>
            <person name="Li C."/>
        </authorList>
    </citation>
    <scope>NUCLEOTIDE SEQUENCE [LARGE SCALE GENOMIC DNA]</scope>
    <source>
        <tissue evidence="8">Flower</tissue>
    </source>
</reference>
<dbReference type="GO" id="GO:0022857">
    <property type="term" value="F:transmembrane transporter activity"/>
    <property type="evidence" value="ECO:0007669"/>
    <property type="project" value="InterPro"/>
</dbReference>
<protein>
    <submittedName>
        <fullName evidence="8">Protein NUCLEAR FUSION DEFECTIVE 4</fullName>
    </submittedName>
</protein>
<feature type="transmembrane region" description="Helical" evidence="6">
    <location>
        <begin position="592"/>
        <end position="611"/>
    </location>
</feature>
<feature type="transmembrane region" description="Helical" evidence="6">
    <location>
        <begin position="258"/>
        <end position="276"/>
    </location>
</feature>
<dbReference type="SUPFAM" id="SSF103473">
    <property type="entry name" value="MFS general substrate transporter"/>
    <property type="match status" value="1"/>
</dbReference>
<name>A0AAQ3JLV1_9LILI</name>
<evidence type="ECO:0000256" key="5">
    <source>
        <dbReference type="SAM" id="MobiDB-lite"/>
    </source>
</evidence>
<feature type="transmembrane region" description="Helical" evidence="6">
    <location>
        <begin position="116"/>
        <end position="138"/>
    </location>
</feature>
<dbReference type="Proteomes" id="UP001327560">
    <property type="component" value="Chromosome 1"/>
</dbReference>
<feature type="transmembrane region" description="Helical" evidence="6">
    <location>
        <begin position="450"/>
        <end position="470"/>
    </location>
</feature>
<feature type="transmembrane region" description="Helical" evidence="6">
    <location>
        <begin position="217"/>
        <end position="237"/>
    </location>
</feature>
<dbReference type="Pfam" id="PF06813">
    <property type="entry name" value="Nodulin-like"/>
    <property type="match status" value="1"/>
</dbReference>
<evidence type="ECO:0000256" key="3">
    <source>
        <dbReference type="ARBA" id="ARBA00022989"/>
    </source>
</evidence>
<feature type="transmembrane region" description="Helical" evidence="6">
    <location>
        <begin position="543"/>
        <end position="562"/>
    </location>
</feature>
<feature type="transmembrane region" description="Helical" evidence="6">
    <location>
        <begin position="186"/>
        <end position="205"/>
    </location>
</feature>
<dbReference type="GO" id="GO:0016020">
    <property type="term" value="C:membrane"/>
    <property type="evidence" value="ECO:0007669"/>
    <property type="project" value="UniProtKB-SubCell"/>
</dbReference>
<dbReference type="EMBL" id="CP136890">
    <property type="protein sequence ID" value="WOK91316.1"/>
    <property type="molecule type" value="Genomic_DNA"/>
</dbReference>
<evidence type="ECO:0000313" key="8">
    <source>
        <dbReference type="EMBL" id="WOK91316.1"/>
    </source>
</evidence>